<keyword evidence="2" id="KW-1003">Cell membrane</keyword>
<comment type="subcellular location">
    <subcellularLocation>
        <location evidence="1">Cell membrane</location>
        <topology evidence="1">Multi-pass membrane protein</topology>
    </subcellularLocation>
</comment>
<evidence type="ECO:0000256" key="4">
    <source>
        <dbReference type="ARBA" id="ARBA00022989"/>
    </source>
</evidence>
<evidence type="ECO:0000313" key="8">
    <source>
        <dbReference type="Proteomes" id="UP001246372"/>
    </source>
</evidence>
<keyword evidence="4 6" id="KW-1133">Transmembrane helix</keyword>
<keyword evidence="3 6" id="KW-0812">Transmembrane</keyword>
<proteinExistence type="predicted"/>
<gene>
    <name evidence="7" type="ORF">RQP53_18440</name>
</gene>
<feature type="transmembrane region" description="Helical" evidence="6">
    <location>
        <begin position="326"/>
        <end position="354"/>
    </location>
</feature>
<feature type="transmembrane region" description="Helical" evidence="6">
    <location>
        <begin position="172"/>
        <end position="194"/>
    </location>
</feature>
<evidence type="ECO:0000256" key="6">
    <source>
        <dbReference type="SAM" id="Phobius"/>
    </source>
</evidence>
<accession>A0ABU3PFA9</accession>
<dbReference type="PANTHER" id="PTHR30250:SF26">
    <property type="entry name" value="PSMA PROTEIN"/>
    <property type="match status" value="1"/>
</dbReference>
<comment type="caution">
    <text evidence="7">The sequence shown here is derived from an EMBL/GenBank/DDBJ whole genome shotgun (WGS) entry which is preliminary data.</text>
</comment>
<dbReference type="EMBL" id="JAVXZY010000008">
    <property type="protein sequence ID" value="MDT9001264.1"/>
    <property type="molecule type" value="Genomic_DNA"/>
</dbReference>
<dbReference type="InterPro" id="IPR002797">
    <property type="entry name" value="Polysacc_synth"/>
</dbReference>
<name>A0ABU3PFA9_9BURK</name>
<feature type="transmembrane region" description="Helical" evidence="6">
    <location>
        <begin position="417"/>
        <end position="439"/>
    </location>
</feature>
<dbReference type="RefSeq" id="WP_315652145.1">
    <property type="nucleotide sequence ID" value="NZ_JAVXZY010000008.1"/>
</dbReference>
<keyword evidence="5 6" id="KW-0472">Membrane</keyword>
<feature type="transmembrane region" description="Helical" evidence="6">
    <location>
        <begin position="391"/>
        <end position="411"/>
    </location>
</feature>
<feature type="transmembrane region" description="Helical" evidence="6">
    <location>
        <begin position="20"/>
        <end position="41"/>
    </location>
</feature>
<organism evidence="7 8">
    <name type="scientific">Roseateles aquae</name>
    <dbReference type="NCBI Taxonomy" id="3077235"/>
    <lineage>
        <taxon>Bacteria</taxon>
        <taxon>Pseudomonadati</taxon>
        <taxon>Pseudomonadota</taxon>
        <taxon>Betaproteobacteria</taxon>
        <taxon>Burkholderiales</taxon>
        <taxon>Sphaerotilaceae</taxon>
        <taxon>Roseateles</taxon>
    </lineage>
</organism>
<evidence type="ECO:0000256" key="1">
    <source>
        <dbReference type="ARBA" id="ARBA00004651"/>
    </source>
</evidence>
<keyword evidence="8" id="KW-1185">Reference proteome</keyword>
<feature type="transmembrane region" description="Helical" evidence="6">
    <location>
        <begin position="53"/>
        <end position="73"/>
    </location>
</feature>
<protein>
    <submittedName>
        <fullName evidence="7">Oligosaccharide flippase family protein</fullName>
    </submittedName>
</protein>
<evidence type="ECO:0000256" key="3">
    <source>
        <dbReference type="ARBA" id="ARBA00022692"/>
    </source>
</evidence>
<feature type="transmembrane region" description="Helical" evidence="6">
    <location>
        <begin position="243"/>
        <end position="263"/>
    </location>
</feature>
<evidence type="ECO:0000256" key="2">
    <source>
        <dbReference type="ARBA" id="ARBA00022475"/>
    </source>
</evidence>
<sequence length="453" mass="47650">MSSVAAMLLGRFSPRTQRLLGTAVASYAARLASALSLLITIPLARHSLSVEMFGVWMMLSSLLGFFSFADLGVGNGVISRLTAAHARGDRSEALAIMLAGYSCTAAAGLLLLLATGLWVLLSANPLSFAGDVPAERRIEVASAFGSFVLLLAINVPASLAQRFQLATQQGHWVGLTQGIAALSNLVAVPLALWFELSLPSLVFASLGCTVLVNLLSSLTWLSSRGYLLEMRASQGPSLVAIRAILRTGAAFFVLQLCAAFAFQSDALVIAQVLGQQSYGDFAAIQRVFLAVSTLAGAALMGLWPAFGDALNSGDIPWARRMLVKALATGAAVMGGICLALIACMDWLTAVWLHMSTPPPLLLTSMFGIWTVIDALGNITGSFLNGSGLLRGQLLVAVAMACTAFAGKWWAVAALGSWGAVLATIVAYLLISVPAQIVMIRHVLTNKRQTLRTT</sequence>
<feature type="transmembrane region" description="Helical" evidence="6">
    <location>
        <begin position="200"/>
        <end position="222"/>
    </location>
</feature>
<dbReference type="Proteomes" id="UP001246372">
    <property type="component" value="Unassembled WGS sequence"/>
</dbReference>
<feature type="transmembrane region" description="Helical" evidence="6">
    <location>
        <begin position="94"/>
        <end position="120"/>
    </location>
</feature>
<evidence type="ECO:0000313" key="7">
    <source>
        <dbReference type="EMBL" id="MDT9001264.1"/>
    </source>
</evidence>
<dbReference type="PANTHER" id="PTHR30250">
    <property type="entry name" value="PST FAMILY PREDICTED COLANIC ACID TRANSPORTER"/>
    <property type="match status" value="1"/>
</dbReference>
<feature type="transmembrane region" description="Helical" evidence="6">
    <location>
        <begin position="360"/>
        <end position="379"/>
    </location>
</feature>
<feature type="transmembrane region" description="Helical" evidence="6">
    <location>
        <begin position="283"/>
        <end position="306"/>
    </location>
</feature>
<evidence type="ECO:0000256" key="5">
    <source>
        <dbReference type="ARBA" id="ARBA00023136"/>
    </source>
</evidence>
<reference evidence="7" key="1">
    <citation type="submission" date="2023-09" db="EMBL/GenBank/DDBJ databases">
        <title>Paucibacter sp. APW11 Genome sequencing and assembly.</title>
        <authorList>
            <person name="Kim I."/>
        </authorList>
    </citation>
    <scope>NUCLEOTIDE SEQUENCE</scope>
    <source>
        <strain evidence="7">APW11</strain>
    </source>
</reference>
<dbReference type="InterPro" id="IPR050833">
    <property type="entry name" value="Poly_Biosynth_Transport"/>
</dbReference>
<dbReference type="Pfam" id="PF01943">
    <property type="entry name" value="Polysacc_synt"/>
    <property type="match status" value="1"/>
</dbReference>
<feature type="transmembrane region" description="Helical" evidence="6">
    <location>
        <begin position="140"/>
        <end position="160"/>
    </location>
</feature>